<evidence type="ECO:0000256" key="8">
    <source>
        <dbReference type="ARBA" id="ARBA00023264"/>
    </source>
</evidence>
<keyword evidence="5 11" id="KW-0418">Kinase</keyword>
<comment type="similarity">
    <text evidence="2">Belongs to the diacylglycerol/lipid kinase family.</text>
</comment>
<name>A0AAN4RKH4_9ENTE</name>
<sequence length="318" mass="35915">MKFHYYLLINPIAGGGNGKKIGHQISTLMEQKQLKFTILETKYRLHEAKLISELSSTVLSSWNVQAKKAKGFFPLLVVIGGDGTLHQVINHVSDQIPVAYIPAGSGNDFARSLGVLQPPQQLLEKILQTTAPRKINILSCYDHTTDTHSLCVNNVGIGLDAAIVHTTNHSTAKQQLYKYKMGSLSYIRAALRALFKQKGFPITIECNNQSYYFKREFLCTATNHPYFGGGIKIAPMANIYEAQVDLVVVERLPIFKIFYLILLLLLQKHTKSKYFHHFKAQTIHLSSSTKQFLQKDGEDFDKASYDFILSSSEQLFWL</sequence>
<dbReference type="GO" id="GO:0005524">
    <property type="term" value="F:ATP binding"/>
    <property type="evidence" value="ECO:0007669"/>
    <property type="project" value="UniProtKB-KW"/>
</dbReference>
<dbReference type="PANTHER" id="PTHR12358:SF54">
    <property type="entry name" value="SPHINGOSINE KINASE RELATED PROTEIN"/>
    <property type="match status" value="1"/>
</dbReference>
<dbReference type="InterPro" id="IPR005218">
    <property type="entry name" value="Diacylglycerol/lipid_kinase"/>
</dbReference>
<reference evidence="11" key="2">
    <citation type="journal article" date="2020" name="Int. Dairy J.">
        <title>Lactic acid bacterial diversity in Brie cheese focusing on salt concentration and pH of isolation medium and characterisation of halophilic and alkaliphilic lactic acid bacterial isolates.</title>
        <authorList>
            <person name="Unno R."/>
            <person name="Matsutani M."/>
            <person name="Suzuki T."/>
            <person name="Kodama K."/>
            <person name="Matsushita H."/>
            <person name="Yamasato K."/>
            <person name="Koizumi Y."/>
            <person name="Ishikawa M."/>
        </authorList>
    </citation>
    <scope>NUCLEOTIDE SEQUENCE</scope>
    <source>
        <strain evidence="11">7C1</strain>
        <strain evidence="10">8C4</strain>
    </source>
</reference>
<reference evidence="11" key="1">
    <citation type="submission" date="2019-08" db="EMBL/GenBank/DDBJ databases">
        <authorList>
            <person name="Ishikawa M."/>
            <person name="Suzuki T."/>
            <person name="Matsutani M."/>
        </authorList>
    </citation>
    <scope>NUCLEOTIDE SEQUENCE</scope>
    <source>
        <strain evidence="11">7C1</strain>
        <strain evidence="10">8C4</strain>
    </source>
</reference>
<protein>
    <submittedName>
        <fullName evidence="11">Diacylglycerol kinase family protein</fullName>
    </submittedName>
</protein>
<dbReference type="PROSITE" id="PS50146">
    <property type="entry name" value="DAGK"/>
    <property type="match status" value="1"/>
</dbReference>
<evidence type="ECO:0000256" key="1">
    <source>
        <dbReference type="ARBA" id="ARBA00001946"/>
    </source>
</evidence>
<gene>
    <name evidence="10" type="ORF">TK11N_12680</name>
    <name evidence="11" type="ORF">TK2N_12660</name>
</gene>
<dbReference type="Pfam" id="PF00781">
    <property type="entry name" value="DAGK_cat"/>
    <property type="match status" value="1"/>
</dbReference>
<dbReference type="GO" id="GO:0008654">
    <property type="term" value="P:phospholipid biosynthetic process"/>
    <property type="evidence" value="ECO:0007669"/>
    <property type="project" value="UniProtKB-KW"/>
</dbReference>
<keyword evidence="7" id="KW-0443">Lipid metabolism</keyword>
<evidence type="ECO:0000313" key="12">
    <source>
        <dbReference type="Proteomes" id="UP000886597"/>
    </source>
</evidence>
<dbReference type="KEGG" id="tkr:C7K43_00080"/>
<comment type="caution">
    <text evidence="11">The sequence shown here is derived from an EMBL/GenBank/DDBJ whole genome shotgun (WGS) entry which is preliminary data.</text>
</comment>
<dbReference type="InterPro" id="IPR045540">
    <property type="entry name" value="YegS/DAGK_C"/>
</dbReference>
<evidence type="ECO:0000256" key="7">
    <source>
        <dbReference type="ARBA" id="ARBA00023209"/>
    </source>
</evidence>
<dbReference type="EMBL" id="BKBO01000017">
    <property type="protein sequence ID" value="GEQ49416.1"/>
    <property type="molecule type" value="Genomic_DNA"/>
</dbReference>
<keyword evidence="6" id="KW-0067">ATP-binding</keyword>
<keyword evidence="7" id="KW-0444">Lipid biosynthesis</keyword>
<evidence type="ECO:0000256" key="5">
    <source>
        <dbReference type="ARBA" id="ARBA00022777"/>
    </source>
</evidence>
<evidence type="ECO:0000313" key="13">
    <source>
        <dbReference type="Proteomes" id="UP000886607"/>
    </source>
</evidence>
<evidence type="ECO:0000256" key="6">
    <source>
        <dbReference type="ARBA" id="ARBA00022840"/>
    </source>
</evidence>
<dbReference type="NCBIfam" id="TIGR00147">
    <property type="entry name" value="YegS/Rv2252/BmrU family lipid kinase"/>
    <property type="match status" value="1"/>
</dbReference>
<dbReference type="SUPFAM" id="SSF111331">
    <property type="entry name" value="NAD kinase/diacylglycerol kinase-like"/>
    <property type="match status" value="1"/>
</dbReference>
<dbReference type="Gene3D" id="2.60.200.40">
    <property type="match status" value="1"/>
</dbReference>
<dbReference type="GeneID" id="69984333"/>
<dbReference type="EMBL" id="BKBQ01000017">
    <property type="protein sequence ID" value="GEQ54422.1"/>
    <property type="molecule type" value="Genomic_DNA"/>
</dbReference>
<keyword evidence="8" id="KW-1208">Phospholipid metabolism</keyword>
<dbReference type="GO" id="GO:0016301">
    <property type="term" value="F:kinase activity"/>
    <property type="evidence" value="ECO:0007669"/>
    <property type="project" value="UniProtKB-KW"/>
</dbReference>
<dbReference type="InterPro" id="IPR050187">
    <property type="entry name" value="Lipid_Phosphate_FormReg"/>
</dbReference>
<keyword evidence="3" id="KW-0808">Transferase</keyword>
<keyword evidence="13" id="KW-1185">Reference proteome</keyword>
<evidence type="ECO:0000313" key="10">
    <source>
        <dbReference type="EMBL" id="GEQ49416.1"/>
    </source>
</evidence>
<evidence type="ECO:0000256" key="2">
    <source>
        <dbReference type="ARBA" id="ARBA00005983"/>
    </source>
</evidence>
<evidence type="ECO:0000256" key="4">
    <source>
        <dbReference type="ARBA" id="ARBA00022741"/>
    </source>
</evidence>
<organism evidence="11 12">
    <name type="scientific">Tetragenococcus koreensis</name>
    <dbReference type="NCBI Taxonomy" id="290335"/>
    <lineage>
        <taxon>Bacteria</taxon>
        <taxon>Bacillati</taxon>
        <taxon>Bacillota</taxon>
        <taxon>Bacilli</taxon>
        <taxon>Lactobacillales</taxon>
        <taxon>Enterococcaceae</taxon>
        <taxon>Tetragenococcus</taxon>
    </lineage>
</organism>
<dbReference type="Gene3D" id="3.40.50.10330">
    <property type="entry name" value="Probable inorganic polyphosphate/atp-NAD kinase, domain 1"/>
    <property type="match status" value="1"/>
</dbReference>
<dbReference type="AlphaFoldDB" id="A0AAN4RKH4"/>
<dbReference type="InterPro" id="IPR001206">
    <property type="entry name" value="Diacylglycerol_kinase_cat_dom"/>
</dbReference>
<dbReference type="RefSeq" id="WP_124004979.1">
    <property type="nucleotide sequence ID" value="NZ_BJYN01000001.1"/>
</dbReference>
<feature type="domain" description="DAGKc" evidence="9">
    <location>
        <begin position="1"/>
        <end position="144"/>
    </location>
</feature>
<evidence type="ECO:0000313" key="11">
    <source>
        <dbReference type="EMBL" id="GEQ54422.1"/>
    </source>
</evidence>
<dbReference type="InterPro" id="IPR017438">
    <property type="entry name" value="ATP-NAD_kinase_N"/>
</dbReference>
<proteinExistence type="inferred from homology"/>
<dbReference type="PANTHER" id="PTHR12358">
    <property type="entry name" value="SPHINGOSINE KINASE"/>
    <property type="match status" value="1"/>
</dbReference>
<accession>A0AAN4RKH4</accession>
<dbReference type="InterPro" id="IPR016064">
    <property type="entry name" value="NAD/diacylglycerol_kinase_sf"/>
</dbReference>
<dbReference type="Proteomes" id="UP000886597">
    <property type="component" value="Unassembled WGS sequence"/>
</dbReference>
<dbReference type="Pfam" id="PF19279">
    <property type="entry name" value="YegS_C"/>
    <property type="match status" value="1"/>
</dbReference>
<dbReference type="Proteomes" id="UP000886607">
    <property type="component" value="Unassembled WGS sequence"/>
</dbReference>
<comment type="cofactor">
    <cofactor evidence="1">
        <name>Mg(2+)</name>
        <dbReference type="ChEBI" id="CHEBI:18420"/>
    </cofactor>
</comment>
<evidence type="ECO:0000259" key="9">
    <source>
        <dbReference type="PROSITE" id="PS50146"/>
    </source>
</evidence>
<evidence type="ECO:0000256" key="3">
    <source>
        <dbReference type="ARBA" id="ARBA00022679"/>
    </source>
</evidence>
<keyword evidence="7" id="KW-0594">Phospholipid biosynthesis</keyword>
<keyword evidence="4" id="KW-0547">Nucleotide-binding</keyword>
<dbReference type="SMART" id="SM00046">
    <property type="entry name" value="DAGKc"/>
    <property type="match status" value="1"/>
</dbReference>